<sequence length="203" mass="23117">MKNRINFYSAEFAPRLDLLSLTSVLLAWGATLSVLLLIWAGVAWYGASKRTELAEVQDQQQQLSASVNNLKTTLEQRKPDAGLTRTLEQRQQELANRELLVRELSQREQIKQQGFAGMLDSLAQKDGQDIWLDTIEVSENMMVLQGQLSSPQAMPKWLQRLGQTTAFSGRTFDSTRLYRDDEQLRFELNMARVPETTQQGGLR</sequence>
<proteinExistence type="predicted"/>
<dbReference type="RefSeq" id="WP_105933714.1">
    <property type="nucleotide sequence ID" value="NZ_PVNP01000047.1"/>
</dbReference>
<keyword evidence="2" id="KW-0812">Transmembrane</keyword>
<organism evidence="3 4">
    <name type="scientific">Alteromonas alba</name>
    <dbReference type="NCBI Taxonomy" id="2079529"/>
    <lineage>
        <taxon>Bacteria</taxon>
        <taxon>Pseudomonadati</taxon>
        <taxon>Pseudomonadota</taxon>
        <taxon>Gammaproteobacteria</taxon>
        <taxon>Alteromonadales</taxon>
        <taxon>Alteromonadaceae</taxon>
        <taxon>Alteromonas/Salinimonas group</taxon>
        <taxon>Alteromonas</taxon>
    </lineage>
</organism>
<dbReference type="Proteomes" id="UP000238949">
    <property type="component" value="Unassembled WGS sequence"/>
</dbReference>
<evidence type="ECO:0000313" key="3">
    <source>
        <dbReference type="EMBL" id="PRO74563.1"/>
    </source>
</evidence>
<comment type="caution">
    <text evidence="3">The sequence shown here is derived from an EMBL/GenBank/DDBJ whole genome shotgun (WGS) entry which is preliminary data.</text>
</comment>
<keyword evidence="2" id="KW-1133">Transmembrane helix</keyword>
<evidence type="ECO:0000256" key="1">
    <source>
        <dbReference type="SAM" id="Coils"/>
    </source>
</evidence>
<reference evidence="4" key="1">
    <citation type="journal article" date="2020" name="Int. J. Syst. Evol. Microbiol.">
        <title>Alteromonas alba sp. nov., a marine bacterium isolated from the seawater of the West Pacific Ocean.</title>
        <authorList>
            <person name="Sun C."/>
            <person name="Wu Y.-H."/>
            <person name="Xamxidin M."/>
            <person name="Cheng H."/>
            <person name="Xu X.-W."/>
        </authorList>
    </citation>
    <scope>NUCLEOTIDE SEQUENCE [LARGE SCALE GENOMIC DNA]</scope>
    <source>
        <strain evidence="4">190</strain>
    </source>
</reference>
<keyword evidence="1" id="KW-0175">Coiled coil</keyword>
<dbReference type="OrthoDB" id="6876592at2"/>
<accession>A0A2S9VDM6</accession>
<evidence type="ECO:0000313" key="4">
    <source>
        <dbReference type="Proteomes" id="UP000238949"/>
    </source>
</evidence>
<protein>
    <submittedName>
        <fullName evidence="3">Uncharacterized protein</fullName>
    </submittedName>
</protein>
<dbReference type="EMBL" id="PVNP01000047">
    <property type="protein sequence ID" value="PRO74563.1"/>
    <property type="molecule type" value="Genomic_DNA"/>
</dbReference>
<keyword evidence="4" id="KW-1185">Reference proteome</keyword>
<feature type="coiled-coil region" evidence="1">
    <location>
        <begin position="53"/>
        <end position="107"/>
    </location>
</feature>
<feature type="transmembrane region" description="Helical" evidence="2">
    <location>
        <begin position="25"/>
        <end position="47"/>
    </location>
</feature>
<evidence type="ECO:0000256" key="2">
    <source>
        <dbReference type="SAM" id="Phobius"/>
    </source>
</evidence>
<keyword evidence="2" id="KW-0472">Membrane</keyword>
<gene>
    <name evidence="3" type="ORF">C6Y40_05500</name>
</gene>
<dbReference type="AlphaFoldDB" id="A0A2S9VDM6"/>
<name>A0A2S9VDM6_9ALTE</name>